<evidence type="ECO:0000256" key="11">
    <source>
        <dbReference type="ARBA" id="ARBA00038963"/>
    </source>
</evidence>
<comment type="similarity">
    <text evidence="2">Belongs to the zinc-containing alcohol dehydrogenase family. Quinone oxidoreductase subfamily.</text>
</comment>
<keyword evidence="10" id="KW-0275">Fatty acid biosynthesis</keyword>
<evidence type="ECO:0000313" key="14">
    <source>
        <dbReference type="EMBL" id="KZT64514.1"/>
    </source>
</evidence>
<proteinExistence type="inferred from homology"/>
<keyword evidence="15" id="KW-1185">Reference proteome</keyword>
<reference evidence="14 15" key="1">
    <citation type="journal article" date="2016" name="Mol. Biol. Evol.">
        <title>Comparative Genomics of Early-Diverging Mushroom-Forming Fungi Provides Insights into the Origins of Lignocellulose Decay Capabilities.</title>
        <authorList>
            <person name="Nagy L.G."/>
            <person name="Riley R."/>
            <person name="Tritt A."/>
            <person name="Adam C."/>
            <person name="Daum C."/>
            <person name="Floudas D."/>
            <person name="Sun H."/>
            <person name="Yadav J.S."/>
            <person name="Pangilinan J."/>
            <person name="Larsson K.H."/>
            <person name="Matsuura K."/>
            <person name="Barry K."/>
            <person name="Labutti K."/>
            <person name="Kuo R."/>
            <person name="Ohm R.A."/>
            <person name="Bhattacharya S.S."/>
            <person name="Shirouzu T."/>
            <person name="Yoshinaga Y."/>
            <person name="Martin F.M."/>
            <person name="Grigoriev I.V."/>
            <person name="Hibbett D.S."/>
        </authorList>
    </citation>
    <scope>NUCLEOTIDE SEQUENCE [LARGE SCALE GENOMIC DNA]</scope>
    <source>
        <strain evidence="14 15">L-15889</strain>
    </source>
</reference>
<evidence type="ECO:0000256" key="1">
    <source>
        <dbReference type="ARBA" id="ARBA00004173"/>
    </source>
</evidence>
<dbReference type="OrthoDB" id="7482721at2759"/>
<keyword evidence="9" id="KW-0496">Mitochondrion</keyword>
<evidence type="ECO:0000259" key="13">
    <source>
        <dbReference type="SMART" id="SM00829"/>
    </source>
</evidence>
<dbReference type="SUPFAM" id="SSF51735">
    <property type="entry name" value="NAD(P)-binding Rossmann-fold domains"/>
    <property type="match status" value="1"/>
</dbReference>
<dbReference type="GO" id="GO:0005739">
    <property type="term" value="C:mitochondrion"/>
    <property type="evidence" value="ECO:0007669"/>
    <property type="project" value="UniProtKB-SubCell"/>
</dbReference>
<evidence type="ECO:0000256" key="12">
    <source>
        <dbReference type="ARBA" id="ARBA00048843"/>
    </source>
</evidence>
<evidence type="ECO:0000256" key="3">
    <source>
        <dbReference type="ARBA" id="ARBA00022516"/>
    </source>
</evidence>
<evidence type="ECO:0000256" key="8">
    <source>
        <dbReference type="ARBA" id="ARBA00023098"/>
    </source>
</evidence>
<dbReference type="InterPro" id="IPR020843">
    <property type="entry name" value="ER"/>
</dbReference>
<dbReference type="PANTHER" id="PTHR43981">
    <property type="entry name" value="ENOYL-[ACYL-CARRIER-PROTEIN] REDUCTASE, MITOCHONDRIAL"/>
    <property type="match status" value="1"/>
</dbReference>
<dbReference type="Gene3D" id="3.90.180.10">
    <property type="entry name" value="Medium-chain alcohol dehydrogenases, catalytic domain"/>
    <property type="match status" value="1"/>
</dbReference>
<dbReference type="GO" id="GO:0006633">
    <property type="term" value="P:fatty acid biosynthetic process"/>
    <property type="evidence" value="ECO:0007669"/>
    <property type="project" value="UniProtKB-KW"/>
</dbReference>
<dbReference type="InterPro" id="IPR011032">
    <property type="entry name" value="GroES-like_sf"/>
</dbReference>
<dbReference type="Pfam" id="PF00107">
    <property type="entry name" value="ADH_zinc_N"/>
    <property type="match status" value="1"/>
</dbReference>
<dbReference type="InterPro" id="IPR036291">
    <property type="entry name" value="NAD(P)-bd_dom_sf"/>
</dbReference>
<dbReference type="InterPro" id="IPR013149">
    <property type="entry name" value="ADH-like_C"/>
</dbReference>
<evidence type="ECO:0000256" key="6">
    <source>
        <dbReference type="ARBA" id="ARBA00022946"/>
    </source>
</evidence>
<dbReference type="Gene3D" id="3.40.50.720">
    <property type="entry name" value="NAD(P)-binding Rossmann-like Domain"/>
    <property type="match status" value="1"/>
</dbReference>
<keyword evidence="3" id="KW-0444">Lipid biosynthesis</keyword>
<keyword evidence="4" id="KW-0276">Fatty acid metabolism</keyword>
<dbReference type="EC" id="1.3.1.104" evidence="11"/>
<name>A0A165LJW2_9APHY</name>
<feature type="domain" description="Enoyl reductase (ER)" evidence="13">
    <location>
        <begin position="55"/>
        <end position="411"/>
    </location>
</feature>
<comment type="subcellular location">
    <subcellularLocation>
        <location evidence="1">Mitochondrion</location>
    </subcellularLocation>
</comment>
<dbReference type="CDD" id="cd08290">
    <property type="entry name" value="ETR"/>
    <property type="match status" value="1"/>
</dbReference>
<dbReference type="AlphaFoldDB" id="A0A165LJW2"/>
<keyword evidence="7" id="KW-0560">Oxidoreductase</keyword>
<evidence type="ECO:0000256" key="5">
    <source>
        <dbReference type="ARBA" id="ARBA00022857"/>
    </source>
</evidence>
<evidence type="ECO:0000256" key="10">
    <source>
        <dbReference type="ARBA" id="ARBA00023160"/>
    </source>
</evidence>
<comment type="catalytic activity">
    <reaction evidence="12">
        <text>a 2,3-saturated acyl-[ACP] + NADP(+) = a (2E)-enoyl-[ACP] + NADPH + H(+)</text>
        <dbReference type="Rhea" id="RHEA:22564"/>
        <dbReference type="Rhea" id="RHEA-COMP:9925"/>
        <dbReference type="Rhea" id="RHEA-COMP:9926"/>
        <dbReference type="ChEBI" id="CHEBI:15378"/>
        <dbReference type="ChEBI" id="CHEBI:57783"/>
        <dbReference type="ChEBI" id="CHEBI:58349"/>
        <dbReference type="ChEBI" id="CHEBI:78784"/>
        <dbReference type="ChEBI" id="CHEBI:78785"/>
        <dbReference type="EC" id="1.3.1.104"/>
    </reaction>
</comment>
<dbReference type="STRING" id="1314783.A0A165LJW2"/>
<dbReference type="InterPro" id="IPR051034">
    <property type="entry name" value="Mito_Enoyl-ACP_Reductase"/>
</dbReference>
<dbReference type="SMART" id="SM00829">
    <property type="entry name" value="PKS_ER"/>
    <property type="match status" value="1"/>
</dbReference>
<dbReference type="SUPFAM" id="SSF50129">
    <property type="entry name" value="GroES-like"/>
    <property type="match status" value="1"/>
</dbReference>
<dbReference type="Proteomes" id="UP000076727">
    <property type="component" value="Unassembled WGS sequence"/>
</dbReference>
<dbReference type="PANTHER" id="PTHR43981:SF2">
    <property type="entry name" value="ENOYL-[ACYL-CARRIER-PROTEIN] REDUCTASE, MITOCHONDRIAL"/>
    <property type="match status" value="1"/>
</dbReference>
<dbReference type="GO" id="GO:0141148">
    <property type="term" value="F:enoyl-[acyl-carrier-protein] reductase (NADPH) activity"/>
    <property type="evidence" value="ECO:0007669"/>
    <property type="project" value="UniProtKB-EC"/>
</dbReference>
<protein>
    <recommendedName>
        <fullName evidence="11">enoyl-[acyl-carrier-protein] reductase</fullName>
        <ecNumber evidence="11">1.3.1.104</ecNumber>
    </recommendedName>
</protein>
<keyword evidence="6" id="KW-0809">Transit peptide</keyword>
<evidence type="ECO:0000256" key="7">
    <source>
        <dbReference type="ARBA" id="ARBA00023002"/>
    </source>
</evidence>
<evidence type="ECO:0000256" key="9">
    <source>
        <dbReference type="ARBA" id="ARBA00023128"/>
    </source>
</evidence>
<organism evidence="14 15">
    <name type="scientific">Daedalea quercina L-15889</name>
    <dbReference type="NCBI Taxonomy" id="1314783"/>
    <lineage>
        <taxon>Eukaryota</taxon>
        <taxon>Fungi</taxon>
        <taxon>Dikarya</taxon>
        <taxon>Basidiomycota</taxon>
        <taxon>Agaricomycotina</taxon>
        <taxon>Agaricomycetes</taxon>
        <taxon>Polyporales</taxon>
        <taxon>Fomitopsis</taxon>
    </lineage>
</organism>
<gene>
    <name evidence="14" type="ORF">DAEQUDRAFT_732520</name>
</gene>
<evidence type="ECO:0000256" key="4">
    <source>
        <dbReference type="ARBA" id="ARBA00022832"/>
    </source>
</evidence>
<keyword evidence="8" id="KW-0443">Lipid metabolism</keyword>
<evidence type="ECO:0000256" key="2">
    <source>
        <dbReference type="ARBA" id="ARBA00010371"/>
    </source>
</evidence>
<accession>A0A165LJW2</accession>
<keyword evidence="5" id="KW-0521">NADP</keyword>
<evidence type="ECO:0000313" key="15">
    <source>
        <dbReference type="Proteomes" id="UP000076727"/>
    </source>
</evidence>
<sequence length="418" mass="44787">MSTRLCILDTLAHAKPVATTLRTTPARATNRTIRLFSSTATTAAHRALVFRQSGALNEVLSAQTFRALPPPGPGLVNVRVRLAPVNPSDVNVVEGVYPNKPKPETLPPLESNGLVQPSSASAGDGVGQEVYVPGNEGVAEVTAVGEGVSGLNVGDWVVFAKAQPGTWASARQVGERDVIRVDKDAGEVTAATLSVNPPTALCMLREFVQLKEGDWVVQNGANSAVGQLVIQIAARRGIRTLNFVRSRAAKDHDALVQRLGALGATHTHTYDELSDRAFVSRLKALTSSNPPRLLLNCVSGPQTTAMLRVLGPDAQLVSYGAMSKQPLALPTGLHIFRGLVARGFWMSRWYGTHDRAEREALLREVVAMKLTEPGHRIVDVEGAWSDEEAGRRVREALGADGRGGRGEKVLLRIQDPVL</sequence>
<dbReference type="EMBL" id="KV429126">
    <property type="protein sequence ID" value="KZT64514.1"/>
    <property type="molecule type" value="Genomic_DNA"/>
</dbReference>